<organism evidence="1 2">
    <name type="scientific">Ichthyophthirius multifiliis</name>
    <name type="common">White spot disease agent</name>
    <name type="synonym">Ich</name>
    <dbReference type="NCBI Taxonomy" id="5932"/>
    <lineage>
        <taxon>Eukaryota</taxon>
        <taxon>Sar</taxon>
        <taxon>Alveolata</taxon>
        <taxon>Ciliophora</taxon>
        <taxon>Intramacronucleata</taxon>
        <taxon>Oligohymenophorea</taxon>
        <taxon>Hymenostomatida</taxon>
        <taxon>Ophryoglenina</taxon>
        <taxon>Ichthyophthirius</taxon>
    </lineage>
</organism>
<evidence type="ECO:0000313" key="2">
    <source>
        <dbReference type="Proteomes" id="UP000008983"/>
    </source>
</evidence>
<sequence length="162" mass="19449">MLTNSQLYKKIQQFNKPQFSQFALKLFVNTQLDTLVEYGDEDEFKNLREKRLFLASQNMENSLFYLQKYSKLQKDLFLLKNIPNQIFNCLFDPQIPNMTIRRANIGTYSNTWFQNMLLDIQMNNSIKGNKKIKHNKKLIKILTLKFQSKQEIINKQFLKIQR</sequence>
<reference evidence="1 2" key="1">
    <citation type="submission" date="2011-07" db="EMBL/GenBank/DDBJ databases">
        <authorList>
            <person name="Coyne R."/>
            <person name="Brami D."/>
            <person name="Johnson J."/>
            <person name="Hostetler J."/>
            <person name="Hannick L."/>
            <person name="Clark T."/>
            <person name="Cassidy-Hanley D."/>
            <person name="Inman J."/>
        </authorList>
    </citation>
    <scope>NUCLEOTIDE SEQUENCE [LARGE SCALE GENOMIC DNA]</scope>
    <source>
        <strain evidence="1 2">G5</strain>
    </source>
</reference>
<dbReference type="AlphaFoldDB" id="G0R5R8"/>
<dbReference type="InParanoid" id="G0R5R8"/>
<dbReference type="Proteomes" id="UP000008983">
    <property type="component" value="Unassembled WGS sequence"/>
</dbReference>
<gene>
    <name evidence="1" type="ORF">IMG5_200520</name>
</gene>
<dbReference type="RefSeq" id="XP_004024060.1">
    <property type="nucleotide sequence ID" value="XM_004024011.1"/>
</dbReference>
<accession>G0R5R8</accession>
<evidence type="ECO:0000313" key="1">
    <source>
        <dbReference type="EMBL" id="EGR27176.1"/>
    </source>
</evidence>
<protein>
    <submittedName>
        <fullName evidence="1">Uncharacterized protein</fullName>
    </submittedName>
</protein>
<proteinExistence type="predicted"/>
<keyword evidence="2" id="KW-1185">Reference proteome</keyword>
<dbReference type="EMBL" id="GL984383">
    <property type="protein sequence ID" value="EGR27176.1"/>
    <property type="molecule type" value="Genomic_DNA"/>
</dbReference>
<dbReference type="GeneID" id="14903243"/>
<name>G0R5R8_ICHMU</name>